<evidence type="ECO:0000259" key="2">
    <source>
        <dbReference type="PROSITE" id="PS51208"/>
    </source>
</evidence>
<dbReference type="Proteomes" id="UP000474758">
    <property type="component" value="Unassembled WGS sequence"/>
</dbReference>
<sequence length="431" mass="43688">MMTRPLPRVAASAAATFAATFAAAFALAPASAALAQSAGCAALNATPTGDITVMPTATLTLSALNAGETVTISGTGISTMMAMPGAGWFITDPTAGGGAVSPTYDATNAAFSHVFTVASGGMLSFGLQETGPNFTQLLGVSITCVGTTSGGDVILLSGFAQQHSISSALGRNFRNRFGLPGAVPQGPRNVFASTKGQDSEVSAWISLSGRSFWDGYEGSAVDLSFGVDRFVAANTLVGVMVGLNRLSVSDATGASTDADAGMIGLYAAQGLTGGLLADGYLAWSRVSYDAAGSSFDTDRVMAGLGLSGSIEQAAGLLQPRARLSAAWEDFPTGITGVVAGNSEQLTASLGARFDWRDPMPGTALTPFLSVDIEYGRLQDPSGAKDDYLAPRIGLGVNGMVGAGRLSASLDIGQSGSDVYDAGLDLTYEISF</sequence>
<feature type="signal peptide" evidence="1">
    <location>
        <begin position="1"/>
        <end position="35"/>
    </location>
</feature>
<dbReference type="AlphaFoldDB" id="A0A6M1TU31"/>
<accession>A0A6M1TU31</accession>
<dbReference type="InterPro" id="IPR036709">
    <property type="entry name" value="Autotransporte_beta_dom_sf"/>
</dbReference>
<dbReference type="EMBL" id="JAALFE010000001">
    <property type="protein sequence ID" value="NGQ89412.1"/>
    <property type="molecule type" value="Genomic_DNA"/>
</dbReference>
<protein>
    <submittedName>
        <fullName evidence="3">Autotransporter outer membrane beta-barrel domain-containing protein</fullName>
    </submittedName>
</protein>
<dbReference type="Pfam" id="PF03797">
    <property type="entry name" value="Autotransporter"/>
    <property type="match status" value="1"/>
</dbReference>
<dbReference type="Gene3D" id="2.40.128.130">
    <property type="entry name" value="Autotransporter beta-domain"/>
    <property type="match status" value="1"/>
</dbReference>
<feature type="domain" description="Autotransporter" evidence="2">
    <location>
        <begin position="196"/>
        <end position="431"/>
    </location>
</feature>
<keyword evidence="4" id="KW-1185">Reference proteome</keyword>
<dbReference type="PROSITE" id="PS51208">
    <property type="entry name" value="AUTOTRANSPORTER"/>
    <property type="match status" value="1"/>
</dbReference>
<reference evidence="3 4" key="1">
    <citation type="submission" date="2020-02" db="EMBL/GenBank/DDBJ databases">
        <title>Rhodobacter translucens sp. nov., a novel bacterium isolated from activated sludge.</title>
        <authorList>
            <person name="Liu J."/>
        </authorList>
    </citation>
    <scope>NUCLEOTIDE SEQUENCE [LARGE SCALE GENOMIC DNA]</scope>
    <source>
        <strain evidence="3 4">HX-7-19</strain>
    </source>
</reference>
<evidence type="ECO:0000313" key="4">
    <source>
        <dbReference type="Proteomes" id="UP000474758"/>
    </source>
</evidence>
<dbReference type="InterPro" id="IPR005546">
    <property type="entry name" value="Autotransporte_beta"/>
</dbReference>
<organism evidence="3 4">
    <name type="scientific">Paragemmobacter kunshanensis</name>
    <dbReference type="NCBI Taxonomy" id="2583234"/>
    <lineage>
        <taxon>Bacteria</taxon>
        <taxon>Pseudomonadati</taxon>
        <taxon>Pseudomonadota</taxon>
        <taxon>Alphaproteobacteria</taxon>
        <taxon>Rhodobacterales</taxon>
        <taxon>Paracoccaceae</taxon>
        <taxon>Paragemmobacter</taxon>
    </lineage>
</organism>
<keyword evidence="1" id="KW-0732">Signal</keyword>
<gene>
    <name evidence="3" type="ORF">G5V65_00780</name>
</gene>
<comment type="caution">
    <text evidence="3">The sequence shown here is derived from an EMBL/GenBank/DDBJ whole genome shotgun (WGS) entry which is preliminary data.</text>
</comment>
<dbReference type="SUPFAM" id="SSF103515">
    <property type="entry name" value="Autotransporter"/>
    <property type="match status" value="1"/>
</dbReference>
<evidence type="ECO:0000256" key="1">
    <source>
        <dbReference type="SAM" id="SignalP"/>
    </source>
</evidence>
<name>A0A6M1TU31_9RHOB</name>
<proteinExistence type="predicted"/>
<evidence type="ECO:0000313" key="3">
    <source>
        <dbReference type="EMBL" id="NGQ89412.1"/>
    </source>
</evidence>
<dbReference type="SMART" id="SM00869">
    <property type="entry name" value="Autotransporter"/>
    <property type="match status" value="1"/>
</dbReference>
<feature type="chain" id="PRO_5026952836" evidence="1">
    <location>
        <begin position="36"/>
        <end position="431"/>
    </location>
</feature>